<reference evidence="1" key="1">
    <citation type="submission" date="2014-11" db="EMBL/GenBank/DDBJ databases">
        <authorList>
            <person name="Amaro Gonzalez C."/>
        </authorList>
    </citation>
    <scope>NUCLEOTIDE SEQUENCE</scope>
</reference>
<protein>
    <submittedName>
        <fullName evidence="1">Uncharacterized protein</fullName>
    </submittedName>
</protein>
<name>A0A0E9VKU7_ANGAN</name>
<accession>A0A0E9VKU7</accession>
<evidence type="ECO:0000313" key="1">
    <source>
        <dbReference type="EMBL" id="JAH78040.1"/>
    </source>
</evidence>
<dbReference type="EMBL" id="GBXM01030537">
    <property type="protein sequence ID" value="JAH78040.1"/>
    <property type="molecule type" value="Transcribed_RNA"/>
</dbReference>
<dbReference type="AlphaFoldDB" id="A0A0E9VKU7"/>
<sequence length="46" mass="5494">MQLKVILKKVLTRRILSQKSLKCRHRSPQLHINANKTELEVWQITL</sequence>
<proteinExistence type="predicted"/>
<reference evidence="1" key="2">
    <citation type="journal article" date="2015" name="Fish Shellfish Immunol.">
        <title>Early steps in the European eel (Anguilla anguilla)-Vibrio vulnificus interaction in the gills: Role of the RtxA13 toxin.</title>
        <authorList>
            <person name="Callol A."/>
            <person name="Pajuelo D."/>
            <person name="Ebbesson L."/>
            <person name="Teles M."/>
            <person name="MacKenzie S."/>
            <person name="Amaro C."/>
        </authorList>
    </citation>
    <scope>NUCLEOTIDE SEQUENCE</scope>
</reference>
<organism evidence="1">
    <name type="scientific">Anguilla anguilla</name>
    <name type="common">European freshwater eel</name>
    <name type="synonym">Muraena anguilla</name>
    <dbReference type="NCBI Taxonomy" id="7936"/>
    <lineage>
        <taxon>Eukaryota</taxon>
        <taxon>Metazoa</taxon>
        <taxon>Chordata</taxon>
        <taxon>Craniata</taxon>
        <taxon>Vertebrata</taxon>
        <taxon>Euteleostomi</taxon>
        <taxon>Actinopterygii</taxon>
        <taxon>Neopterygii</taxon>
        <taxon>Teleostei</taxon>
        <taxon>Anguilliformes</taxon>
        <taxon>Anguillidae</taxon>
        <taxon>Anguilla</taxon>
    </lineage>
</organism>